<proteinExistence type="predicted"/>
<organism evidence="2 3">
    <name type="scientific">Zizania palustris</name>
    <name type="common">Northern wild rice</name>
    <dbReference type="NCBI Taxonomy" id="103762"/>
    <lineage>
        <taxon>Eukaryota</taxon>
        <taxon>Viridiplantae</taxon>
        <taxon>Streptophyta</taxon>
        <taxon>Embryophyta</taxon>
        <taxon>Tracheophyta</taxon>
        <taxon>Spermatophyta</taxon>
        <taxon>Magnoliopsida</taxon>
        <taxon>Liliopsida</taxon>
        <taxon>Poales</taxon>
        <taxon>Poaceae</taxon>
        <taxon>BOP clade</taxon>
        <taxon>Oryzoideae</taxon>
        <taxon>Oryzeae</taxon>
        <taxon>Zizaniinae</taxon>
        <taxon>Zizania</taxon>
    </lineage>
</organism>
<sequence length="337" mass="37284">MKQHEEFGSIASNQRQAISQVQPVQEEWMNELIKAVLEQIVDEAFDGGLVLAAENPELDPFSFKITDSLDQRLFPKRQNFVTSQVFVQQSRIMRIHSWRGDLSKPMRAIKNGVGAHAASARRGGKSRVAGAGGGLPLAALAVRRWESRSGLTQYRLHRGGNPVEARRSGPTTPHRHTGRLAVLLPLSLPSAELYCHFAGATSCGLIPTLTSATTSAFRRWGPVARISREKGRKKTTGPSRRRAPASSARPSSTTWLPYAACWCEVLRCEYAVCGEIAIHAQHLLQWLQSPEATWILFCNIENPQSFSQKSTMFFSSDAITRAKKILARIPGRATRTS</sequence>
<keyword evidence="3" id="KW-1185">Reference proteome</keyword>
<dbReference type="AlphaFoldDB" id="A0A8J5W2M7"/>
<dbReference type="EMBL" id="JAAALK010000283">
    <property type="protein sequence ID" value="KAG8073728.1"/>
    <property type="molecule type" value="Genomic_DNA"/>
</dbReference>
<evidence type="ECO:0000256" key="1">
    <source>
        <dbReference type="SAM" id="MobiDB-lite"/>
    </source>
</evidence>
<feature type="compositionally biased region" description="Basic residues" evidence="1">
    <location>
        <begin position="230"/>
        <end position="243"/>
    </location>
</feature>
<accession>A0A8J5W2M7</accession>
<evidence type="ECO:0000313" key="2">
    <source>
        <dbReference type="EMBL" id="KAG8073728.1"/>
    </source>
</evidence>
<reference evidence="2" key="1">
    <citation type="journal article" date="2021" name="bioRxiv">
        <title>Whole Genome Assembly and Annotation of Northern Wild Rice, Zizania palustris L., Supports a Whole Genome Duplication in the Zizania Genus.</title>
        <authorList>
            <person name="Haas M."/>
            <person name="Kono T."/>
            <person name="Macchietto M."/>
            <person name="Millas R."/>
            <person name="McGilp L."/>
            <person name="Shao M."/>
            <person name="Duquette J."/>
            <person name="Hirsch C.N."/>
            <person name="Kimball J."/>
        </authorList>
    </citation>
    <scope>NUCLEOTIDE SEQUENCE</scope>
    <source>
        <tissue evidence="2">Fresh leaf tissue</tissue>
    </source>
</reference>
<comment type="caution">
    <text evidence="2">The sequence shown here is derived from an EMBL/GenBank/DDBJ whole genome shotgun (WGS) entry which is preliminary data.</text>
</comment>
<evidence type="ECO:0000313" key="3">
    <source>
        <dbReference type="Proteomes" id="UP000729402"/>
    </source>
</evidence>
<reference evidence="2" key="2">
    <citation type="submission" date="2021-02" db="EMBL/GenBank/DDBJ databases">
        <authorList>
            <person name="Kimball J.A."/>
            <person name="Haas M.W."/>
            <person name="Macchietto M."/>
            <person name="Kono T."/>
            <person name="Duquette J."/>
            <person name="Shao M."/>
        </authorList>
    </citation>
    <scope>NUCLEOTIDE SEQUENCE</scope>
    <source>
        <tissue evidence="2">Fresh leaf tissue</tissue>
    </source>
</reference>
<protein>
    <submittedName>
        <fullName evidence="2">Uncharacterized protein</fullName>
    </submittedName>
</protein>
<gene>
    <name evidence="2" type="ORF">GUJ93_ZPchr0006g43782</name>
</gene>
<name>A0A8J5W2M7_ZIZPA</name>
<dbReference type="Proteomes" id="UP000729402">
    <property type="component" value="Unassembled WGS sequence"/>
</dbReference>
<feature type="region of interest" description="Disordered" evidence="1">
    <location>
        <begin position="227"/>
        <end position="251"/>
    </location>
</feature>